<organism evidence="5 6">
    <name type="scientific">Thermoactinomyces mirandus</name>
    <dbReference type="NCBI Taxonomy" id="2756294"/>
    <lineage>
        <taxon>Bacteria</taxon>
        <taxon>Bacillati</taxon>
        <taxon>Bacillota</taxon>
        <taxon>Bacilli</taxon>
        <taxon>Bacillales</taxon>
        <taxon>Thermoactinomycetaceae</taxon>
        <taxon>Thermoactinomyces</taxon>
    </lineage>
</organism>
<dbReference type="InterPro" id="IPR050166">
    <property type="entry name" value="ABC_transporter_ATP-bind"/>
</dbReference>
<dbReference type="GO" id="GO:0016887">
    <property type="term" value="F:ATP hydrolysis activity"/>
    <property type="evidence" value="ECO:0007669"/>
    <property type="project" value="InterPro"/>
</dbReference>
<keyword evidence="2" id="KW-0547">Nucleotide-binding</keyword>
<dbReference type="SMART" id="SM00382">
    <property type="entry name" value="AAA"/>
    <property type="match status" value="1"/>
</dbReference>
<comment type="caution">
    <text evidence="5">The sequence shown here is derived from an EMBL/GenBank/DDBJ whole genome shotgun (WGS) entry which is preliminary data.</text>
</comment>
<dbReference type="PROSITE" id="PS00211">
    <property type="entry name" value="ABC_TRANSPORTER_1"/>
    <property type="match status" value="1"/>
</dbReference>
<evidence type="ECO:0000313" key="5">
    <source>
        <dbReference type="EMBL" id="MBA4602693.1"/>
    </source>
</evidence>
<dbReference type="PANTHER" id="PTHR42788">
    <property type="entry name" value="TAURINE IMPORT ATP-BINDING PROTEIN-RELATED"/>
    <property type="match status" value="1"/>
</dbReference>
<feature type="domain" description="ABC transporter" evidence="4">
    <location>
        <begin position="9"/>
        <end position="240"/>
    </location>
</feature>
<evidence type="ECO:0000313" key="6">
    <source>
        <dbReference type="Proteomes" id="UP000538292"/>
    </source>
</evidence>
<dbReference type="GO" id="GO:0005524">
    <property type="term" value="F:ATP binding"/>
    <property type="evidence" value="ECO:0007669"/>
    <property type="project" value="UniProtKB-KW"/>
</dbReference>
<dbReference type="CDD" id="cd03293">
    <property type="entry name" value="ABC_NrtD_SsuB_transporters"/>
    <property type="match status" value="1"/>
</dbReference>
<keyword evidence="1" id="KW-0813">Transport</keyword>
<dbReference type="InterPro" id="IPR003593">
    <property type="entry name" value="AAA+_ATPase"/>
</dbReference>
<evidence type="ECO:0000259" key="4">
    <source>
        <dbReference type="PROSITE" id="PS50893"/>
    </source>
</evidence>
<dbReference type="Gene3D" id="3.40.50.300">
    <property type="entry name" value="P-loop containing nucleotide triphosphate hydrolases"/>
    <property type="match status" value="1"/>
</dbReference>
<dbReference type="InterPro" id="IPR027417">
    <property type="entry name" value="P-loop_NTPase"/>
</dbReference>
<dbReference type="AlphaFoldDB" id="A0A7W2ARK5"/>
<evidence type="ECO:0000256" key="3">
    <source>
        <dbReference type="ARBA" id="ARBA00022840"/>
    </source>
</evidence>
<dbReference type="InterPro" id="IPR017871">
    <property type="entry name" value="ABC_transporter-like_CS"/>
</dbReference>
<proteinExistence type="predicted"/>
<dbReference type="RefSeq" id="WP_181740482.1">
    <property type="nucleotide sequence ID" value="NZ_JACEOL010000033.1"/>
</dbReference>
<evidence type="ECO:0000256" key="1">
    <source>
        <dbReference type="ARBA" id="ARBA00022448"/>
    </source>
</evidence>
<name>A0A7W2ARK5_9BACL</name>
<keyword evidence="6" id="KW-1185">Reference proteome</keyword>
<sequence>MKKTPRPAITLNQVTHTYFTKKEEVTAISDITFAVPQGELLVLVGPSGCGKSTILSLLAGIYKQTAGQILLFGEEISQRSKCTSYMLQKDGLLEWRTVAQNMRLGLELQKQATPERIEYAFHLLEQMGLGQFAHLYPSQLSGGMRQRVALVRTLAVNPDILLLDEPFSALDIQNKIVLEDLLVEVMKEQKKTAVLVTHDLEEALAVGDRIIVMGGRPGTIRQTTAVPEEIRLLPPLKSRSHPVFRQLFEELWREVERN</sequence>
<accession>A0A7W2ARK5</accession>
<dbReference type="Proteomes" id="UP000538292">
    <property type="component" value="Unassembled WGS sequence"/>
</dbReference>
<protein>
    <submittedName>
        <fullName evidence="5">ABC transporter ATP-binding protein</fullName>
    </submittedName>
</protein>
<dbReference type="PROSITE" id="PS50893">
    <property type="entry name" value="ABC_TRANSPORTER_2"/>
    <property type="match status" value="1"/>
</dbReference>
<dbReference type="PANTHER" id="PTHR42788:SF21">
    <property type="entry name" value="ABC TRANSPORTER ATP-BINDING PROTEIN"/>
    <property type="match status" value="1"/>
</dbReference>
<gene>
    <name evidence="5" type="ORF">H2C83_10290</name>
</gene>
<dbReference type="EMBL" id="JACEOL010000033">
    <property type="protein sequence ID" value="MBA4602693.1"/>
    <property type="molecule type" value="Genomic_DNA"/>
</dbReference>
<dbReference type="SUPFAM" id="SSF52540">
    <property type="entry name" value="P-loop containing nucleoside triphosphate hydrolases"/>
    <property type="match status" value="1"/>
</dbReference>
<evidence type="ECO:0000256" key="2">
    <source>
        <dbReference type="ARBA" id="ARBA00022741"/>
    </source>
</evidence>
<dbReference type="InterPro" id="IPR003439">
    <property type="entry name" value="ABC_transporter-like_ATP-bd"/>
</dbReference>
<reference evidence="5 6" key="1">
    <citation type="submission" date="2020-07" db="EMBL/GenBank/DDBJ databases">
        <title>Thermoactinomyces phylogeny.</title>
        <authorList>
            <person name="Dunlap C."/>
        </authorList>
    </citation>
    <scope>NUCLEOTIDE SEQUENCE [LARGE SCALE GENOMIC DNA]</scope>
    <source>
        <strain evidence="5 6">AMNI-1</strain>
    </source>
</reference>
<dbReference type="Pfam" id="PF00005">
    <property type="entry name" value="ABC_tran"/>
    <property type="match status" value="1"/>
</dbReference>
<keyword evidence="3 5" id="KW-0067">ATP-binding</keyword>